<protein>
    <submittedName>
        <fullName evidence="1">Uncharacterized protein</fullName>
    </submittedName>
</protein>
<reference evidence="1 2" key="1">
    <citation type="submission" date="2013-02" db="EMBL/GenBank/DDBJ databases">
        <title>The Genome Sequence of Plasmodium vinckei vinckei.</title>
        <authorList>
            <consortium name="The Broad Institute Genome Sequencing Platform"/>
            <consortium name="The Broad Institute Genome Sequencing Center for Infectious Disease"/>
            <person name="Neafsey D."/>
            <person name="Cheeseman I."/>
            <person name="Volkman S."/>
            <person name="Adams J."/>
            <person name="Walker B."/>
            <person name="Young S.K."/>
            <person name="Zeng Q."/>
            <person name="Gargeya S."/>
            <person name="Fitzgerald M."/>
            <person name="Haas B."/>
            <person name="Abouelleil A."/>
            <person name="Alvarado L."/>
            <person name="Arachchi H.M."/>
            <person name="Berlin A.M."/>
            <person name="Chapman S.B."/>
            <person name="Dewar J."/>
            <person name="Goldberg J."/>
            <person name="Griggs A."/>
            <person name="Gujja S."/>
            <person name="Hansen M."/>
            <person name="Howarth C."/>
            <person name="Imamovic A."/>
            <person name="Larimer J."/>
            <person name="McCowan C."/>
            <person name="Murphy C."/>
            <person name="Neiman D."/>
            <person name="Pearson M."/>
            <person name="Priest M."/>
            <person name="Roberts A."/>
            <person name="Saif S."/>
            <person name="Shea T."/>
            <person name="Sisk P."/>
            <person name="Sykes S."/>
            <person name="Wortman J."/>
            <person name="Nusbaum C."/>
            <person name="Birren B."/>
        </authorList>
    </citation>
    <scope>NUCLEOTIDE SEQUENCE [LARGE SCALE GENOMIC DNA]</scope>
    <source>
        <strain evidence="2">vinckei</strain>
    </source>
</reference>
<dbReference type="EMBL" id="KL446956">
    <property type="protein sequence ID" value="KEG00566.1"/>
    <property type="molecule type" value="Genomic_DNA"/>
</dbReference>
<evidence type="ECO:0000313" key="2">
    <source>
        <dbReference type="Proteomes" id="UP000030681"/>
    </source>
</evidence>
<evidence type="ECO:0000313" key="1">
    <source>
        <dbReference type="EMBL" id="KEG00566.1"/>
    </source>
</evidence>
<sequence>MVSFKTMKQGKISIKYSVVLYSDIEGRNNDNNKNYKTIYYNSINNLNKNIYVICLGSKLNWSSNIHIQTKINAEKINIFYEITLLKKQQSIWFSLGLNL</sequence>
<proteinExistence type="predicted"/>
<dbReference type="AlphaFoldDB" id="A0A081IA58"/>
<gene>
    <name evidence="1" type="ORF">YYE_04750</name>
</gene>
<accession>A0A081IA58</accession>
<name>A0A081IA58_PLAVN</name>
<organism evidence="1 2">
    <name type="scientific">Plasmodium vinckei vinckei</name>
    <dbReference type="NCBI Taxonomy" id="54757"/>
    <lineage>
        <taxon>Eukaryota</taxon>
        <taxon>Sar</taxon>
        <taxon>Alveolata</taxon>
        <taxon>Apicomplexa</taxon>
        <taxon>Aconoidasida</taxon>
        <taxon>Haemosporida</taxon>
        <taxon>Plasmodiidae</taxon>
        <taxon>Plasmodium</taxon>
        <taxon>Plasmodium (Vinckeia)</taxon>
    </lineage>
</organism>
<dbReference type="Proteomes" id="UP000030681">
    <property type="component" value="Unassembled WGS sequence"/>
</dbReference>